<feature type="domain" description="Transcriptional repressor PaaX-like N-terminal" evidence="1">
    <location>
        <begin position="3"/>
        <end position="68"/>
    </location>
</feature>
<feature type="domain" description="Transcriptional repressor PaaX-like central Cas2-like" evidence="3">
    <location>
        <begin position="89"/>
        <end position="155"/>
    </location>
</feature>
<evidence type="ECO:0000313" key="4">
    <source>
        <dbReference type="EMBL" id="SCF44391.1"/>
    </source>
</evidence>
<dbReference type="InterPro" id="IPR048846">
    <property type="entry name" value="PaaX-like_central"/>
</dbReference>
<dbReference type="InterPro" id="IPR036388">
    <property type="entry name" value="WH-like_DNA-bd_sf"/>
</dbReference>
<dbReference type="InterPro" id="IPR012906">
    <property type="entry name" value="PaaX-like_N"/>
</dbReference>
<protein>
    <submittedName>
        <fullName evidence="4">Transcriptional regulator, PaaX family</fullName>
    </submittedName>
</protein>
<name>A0A1C5AH45_9ACTN</name>
<dbReference type="InterPro" id="IPR011965">
    <property type="entry name" value="PaaX_trns_reg"/>
</dbReference>
<reference evidence="4 5" key="1">
    <citation type="submission" date="2016-06" db="EMBL/GenBank/DDBJ databases">
        <authorList>
            <person name="Kjaerup R.B."/>
            <person name="Dalgaard T.S."/>
            <person name="Juul-Madsen H.R."/>
        </authorList>
    </citation>
    <scope>NUCLEOTIDE SEQUENCE [LARGE SCALE GENOMIC DNA]</scope>
    <source>
        <strain evidence="4 5">DSM 43821</strain>
    </source>
</reference>
<dbReference type="Pfam" id="PF08223">
    <property type="entry name" value="PaaX_C"/>
    <property type="match status" value="1"/>
</dbReference>
<dbReference type="PIRSF" id="PIRSF020623">
    <property type="entry name" value="PaaX"/>
    <property type="match status" value="1"/>
</dbReference>
<dbReference type="Proteomes" id="UP000198228">
    <property type="component" value="Chromosome I"/>
</dbReference>
<proteinExistence type="predicted"/>
<sequence>MQARSALFDLYGDYLRPRGGRAPVAALVKLLAPLGIAPPAVRTAVSRMVRQGWLDPLRLATGPGYSITPKAARRLDEAGARIYRTGRVTWDGRFDLLVLQTPTARRDRQRLAANLAFLGYGTLDEHTWVATRASEDVDLLLEEAGVRYERFTAAHAAGTPGAMGVVRRAWDLTEIGHAYERFVAEQRPLLSGVTVRSGDEEAYAARFRLVHAWRTFLFRDPQLPPALLPERWPGTAAASFFDRHAARLRPAADRYVEHCLDASNRIARQKGR</sequence>
<dbReference type="RefSeq" id="WP_088964130.1">
    <property type="nucleotide sequence ID" value="NZ_JBEPBP010000384.1"/>
</dbReference>
<dbReference type="Gene3D" id="1.20.58.1460">
    <property type="match status" value="1"/>
</dbReference>
<gene>
    <name evidence="4" type="ORF">GA0074696_5989</name>
</gene>
<dbReference type="EMBL" id="LT607410">
    <property type="protein sequence ID" value="SCF44391.1"/>
    <property type="molecule type" value="Genomic_DNA"/>
</dbReference>
<organism evidence="4 5">
    <name type="scientific">Micromonospora purpureochromogenes</name>
    <dbReference type="NCBI Taxonomy" id="47872"/>
    <lineage>
        <taxon>Bacteria</taxon>
        <taxon>Bacillati</taxon>
        <taxon>Actinomycetota</taxon>
        <taxon>Actinomycetes</taxon>
        <taxon>Micromonosporales</taxon>
        <taxon>Micromonosporaceae</taxon>
        <taxon>Micromonospora</taxon>
    </lineage>
</organism>
<dbReference type="AlphaFoldDB" id="A0A1C5AH45"/>
<accession>A0A1C5AH45</accession>
<evidence type="ECO:0000259" key="3">
    <source>
        <dbReference type="Pfam" id="PF20803"/>
    </source>
</evidence>
<dbReference type="Pfam" id="PF20803">
    <property type="entry name" value="PaaX_M"/>
    <property type="match status" value="1"/>
</dbReference>
<dbReference type="GO" id="GO:0006351">
    <property type="term" value="P:DNA-templated transcription"/>
    <property type="evidence" value="ECO:0007669"/>
    <property type="project" value="InterPro"/>
</dbReference>
<evidence type="ECO:0000313" key="5">
    <source>
        <dbReference type="Proteomes" id="UP000198228"/>
    </source>
</evidence>
<dbReference type="Gene3D" id="1.10.10.10">
    <property type="entry name" value="Winged helix-like DNA-binding domain superfamily/Winged helix DNA-binding domain"/>
    <property type="match status" value="1"/>
</dbReference>
<evidence type="ECO:0000259" key="1">
    <source>
        <dbReference type="Pfam" id="PF07848"/>
    </source>
</evidence>
<dbReference type="InterPro" id="IPR013225">
    <property type="entry name" value="PaaX_C"/>
</dbReference>
<dbReference type="Pfam" id="PF07848">
    <property type="entry name" value="PaaX"/>
    <property type="match status" value="1"/>
</dbReference>
<dbReference type="PANTHER" id="PTHR30319">
    <property type="entry name" value="PHENYLACETIC ACID REGULATOR-RELATED TRANSCRIPTIONAL REPRESSOR"/>
    <property type="match status" value="1"/>
</dbReference>
<feature type="domain" description="Transcriptional repressor PaaX-like C-terminal" evidence="2">
    <location>
        <begin position="170"/>
        <end position="257"/>
    </location>
</feature>
<dbReference type="PANTHER" id="PTHR30319:SF1">
    <property type="entry name" value="TRANSCRIPTIONAL REPRESSOR PAAX"/>
    <property type="match status" value="1"/>
</dbReference>
<evidence type="ECO:0000259" key="2">
    <source>
        <dbReference type="Pfam" id="PF08223"/>
    </source>
</evidence>